<protein>
    <submittedName>
        <fullName evidence="5">Endopygalactorunase</fullName>
    </submittedName>
</protein>
<dbReference type="HOGENOM" id="CLU_1128138_0_0_10"/>
<dbReference type="InterPro" id="IPR051801">
    <property type="entry name" value="GH28_Enzymes"/>
</dbReference>
<evidence type="ECO:0000313" key="6">
    <source>
        <dbReference type="Proteomes" id="UP000000852"/>
    </source>
</evidence>
<dbReference type="eggNOG" id="COG5434">
    <property type="taxonomic scope" value="Bacteria"/>
</dbReference>
<dbReference type="PANTHER" id="PTHR31339">
    <property type="entry name" value="PECTIN LYASE-RELATED"/>
    <property type="match status" value="1"/>
</dbReference>
<organism evidence="5 6">
    <name type="scientific">Pedobacter heparinus (strain ATCC 13125 / DSM 2366 / CIP 104194 / JCM 7457 / NBRC 12017 / NCIMB 9290 / NRRL B-14731 / HIM 762-3)</name>
    <dbReference type="NCBI Taxonomy" id="485917"/>
    <lineage>
        <taxon>Bacteria</taxon>
        <taxon>Pseudomonadati</taxon>
        <taxon>Bacteroidota</taxon>
        <taxon>Sphingobacteriia</taxon>
        <taxon>Sphingobacteriales</taxon>
        <taxon>Sphingobacteriaceae</taxon>
        <taxon>Pedobacter</taxon>
    </lineage>
</organism>
<sequence>MKNLIIILFIHLCFLSPLKALEYNASLFGCVSDGVTNNTSSIQYAINFIAEKGGGKLNFYVGRYLTGGIQLKSNVTIELHEGAVLLASPNFYDYLKNSSGYALINAEKAENVSIIGKGVIQGQVGPYLTQLNDLILKGYLPDNKEVYMPSLLSFTNCTQVKVDGIFFSNSPAVVQKYVGTNDLELSGQIINSKVAKDSKGIVLINSKSIKLKNLFIETSGRGIESDNSNQFSSVEKCILPNGKPAL</sequence>
<dbReference type="KEGG" id="phe:Phep_1580"/>
<dbReference type="Proteomes" id="UP000000852">
    <property type="component" value="Chromosome"/>
</dbReference>
<dbReference type="InterPro" id="IPR012334">
    <property type="entry name" value="Pectin_lyas_fold"/>
</dbReference>
<keyword evidence="6" id="KW-1185">Reference proteome</keyword>
<keyword evidence="3 4" id="KW-0326">Glycosidase</keyword>
<evidence type="ECO:0000256" key="3">
    <source>
        <dbReference type="ARBA" id="ARBA00023295"/>
    </source>
</evidence>
<dbReference type="SUPFAM" id="SSF51126">
    <property type="entry name" value="Pectin lyase-like"/>
    <property type="match status" value="1"/>
</dbReference>
<gene>
    <name evidence="5" type="ordered locus">Phep_1580</name>
</gene>
<dbReference type="RefSeq" id="WP_015807408.1">
    <property type="nucleotide sequence ID" value="NC_013061.1"/>
</dbReference>
<comment type="similarity">
    <text evidence="1 4">Belongs to the glycosyl hydrolase 28 family.</text>
</comment>
<dbReference type="GO" id="GO:0004650">
    <property type="term" value="F:polygalacturonase activity"/>
    <property type="evidence" value="ECO:0007669"/>
    <property type="project" value="InterPro"/>
</dbReference>
<dbReference type="Pfam" id="PF00295">
    <property type="entry name" value="Glyco_hydro_28"/>
    <property type="match status" value="1"/>
</dbReference>
<evidence type="ECO:0000256" key="2">
    <source>
        <dbReference type="ARBA" id="ARBA00022801"/>
    </source>
</evidence>
<proteinExistence type="inferred from homology"/>
<dbReference type="InterPro" id="IPR000743">
    <property type="entry name" value="Glyco_hydro_28"/>
</dbReference>
<evidence type="ECO:0000256" key="1">
    <source>
        <dbReference type="ARBA" id="ARBA00008834"/>
    </source>
</evidence>
<dbReference type="AlphaFoldDB" id="C6XU07"/>
<dbReference type="PANTHER" id="PTHR31339:SF9">
    <property type="entry name" value="PLASMIN AND FIBRONECTIN-BINDING PROTEIN A"/>
    <property type="match status" value="1"/>
</dbReference>
<dbReference type="GO" id="GO:0005975">
    <property type="term" value="P:carbohydrate metabolic process"/>
    <property type="evidence" value="ECO:0007669"/>
    <property type="project" value="InterPro"/>
</dbReference>
<dbReference type="STRING" id="485917.Phep_1580"/>
<dbReference type="EMBL" id="CP001681">
    <property type="protein sequence ID" value="ACU03793.1"/>
    <property type="molecule type" value="Genomic_DNA"/>
</dbReference>
<dbReference type="InterPro" id="IPR011050">
    <property type="entry name" value="Pectin_lyase_fold/virulence"/>
</dbReference>
<dbReference type="OrthoDB" id="9795222at2"/>
<evidence type="ECO:0000256" key="4">
    <source>
        <dbReference type="RuleBase" id="RU361169"/>
    </source>
</evidence>
<reference evidence="5 6" key="1">
    <citation type="journal article" date="2009" name="Stand. Genomic Sci.">
        <title>Complete genome sequence of Pedobacter heparinus type strain (HIM 762-3).</title>
        <authorList>
            <person name="Han C."/>
            <person name="Spring S."/>
            <person name="Lapidus A."/>
            <person name="Del Rio T.G."/>
            <person name="Tice H."/>
            <person name="Copeland A."/>
            <person name="Cheng J.F."/>
            <person name="Lucas S."/>
            <person name="Chen F."/>
            <person name="Nolan M."/>
            <person name="Bruce D."/>
            <person name="Goodwin L."/>
            <person name="Pitluck S."/>
            <person name="Ivanova N."/>
            <person name="Mavromatis K."/>
            <person name="Mikhailova N."/>
            <person name="Pati A."/>
            <person name="Chen A."/>
            <person name="Palaniappan K."/>
            <person name="Land M."/>
            <person name="Hauser L."/>
            <person name="Chang Y.J."/>
            <person name="Jeffries C.C."/>
            <person name="Saunders E."/>
            <person name="Chertkov O."/>
            <person name="Brettin T."/>
            <person name="Goker M."/>
            <person name="Rohde M."/>
            <person name="Bristow J."/>
            <person name="Eisen J.A."/>
            <person name="Markowitz V."/>
            <person name="Hugenholtz P."/>
            <person name="Kyrpides N.C."/>
            <person name="Klenk H.P."/>
            <person name="Detter J.C."/>
        </authorList>
    </citation>
    <scope>NUCLEOTIDE SEQUENCE [LARGE SCALE GENOMIC DNA]</scope>
    <source>
        <strain evidence="6">ATCC 13125 / DSM 2366 / CIP 104194 / JCM 7457 / NBRC 12017 / NCIMB 9290 / NRRL B-14731 / HIM 762-3</strain>
    </source>
</reference>
<keyword evidence="2 4" id="KW-0378">Hydrolase</keyword>
<name>C6XU07_PEDHD</name>
<evidence type="ECO:0000313" key="5">
    <source>
        <dbReference type="EMBL" id="ACU03793.1"/>
    </source>
</evidence>
<accession>C6XU07</accession>
<dbReference type="Gene3D" id="2.160.20.10">
    <property type="entry name" value="Single-stranded right-handed beta-helix, Pectin lyase-like"/>
    <property type="match status" value="1"/>
</dbReference>